<dbReference type="Proteomes" id="UP000241118">
    <property type="component" value="Unassembled WGS sequence"/>
</dbReference>
<keyword evidence="2" id="KW-1185">Reference proteome</keyword>
<dbReference type="AlphaFoldDB" id="A0A2P8ICK0"/>
<dbReference type="EMBL" id="PYAX01000004">
    <property type="protein sequence ID" value="PSL56201.1"/>
    <property type="molecule type" value="Genomic_DNA"/>
</dbReference>
<evidence type="ECO:0000313" key="2">
    <source>
        <dbReference type="Proteomes" id="UP000241118"/>
    </source>
</evidence>
<sequence>MDLVDLWRPTGRAELDLVAAARWRAWPPRLPDQPIFYPVANRWYATKIAREWNVPAGGVGFVTRFRVRRDFLARYPVQQAGGREVLEHWVPAEDLDEFNANIVGAIVCEAEYRGPVADAEFDLAEARLGRPLPAAWRRYLQGGSWWRSGVLGDTSLTLHTPSETLEAHDHNAVIGEDGSRGRLAFDLGRDPAPVVDVDGVPVASDAEQFVARVEAGDLSR</sequence>
<name>A0A2P8ICK0_SACCR</name>
<evidence type="ECO:0000313" key="1">
    <source>
        <dbReference type="EMBL" id="PSL56201.1"/>
    </source>
</evidence>
<dbReference type="RefSeq" id="WP_219910702.1">
    <property type="nucleotide sequence ID" value="NZ_PYAX01000004.1"/>
</dbReference>
<gene>
    <name evidence="1" type="ORF">B0I31_104492</name>
</gene>
<comment type="caution">
    <text evidence="1">The sequence shown here is derived from an EMBL/GenBank/DDBJ whole genome shotgun (WGS) entry which is preliminary data.</text>
</comment>
<organism evidence="1 2">
    <name type="scientific">Saccharothrix carnea</name>
    <dbReference type="NCBI Taxonomy" id="1280637"/>
    <lineage>
        <taxon>Bacteria</taxon>
        <taxon>Bacillati</taxon>
        <taxon>Actinomycetota</taxon>
        <taxon>Actinomycetes</taxon>
        <taxon>Pseudonocardiales</taxon>
        <taxon>Pseudonocardiaceae</taxon>
        <taxon>Saccharothrix</taxon>
    </lineage>
</organism>
<accession>A0A2P8ICK0</accession>
<protein>
    <submittedName>
        <fullName evidence="1">Uncharacterized protein</fullName>
    </submittedName>
</protein>
<reference evidence="1 2" key="1">
    <citation type="submission" date="2018-03" db="EMBL/GenBank/DDBJ databases">
        <title>Genomic Encyclopedia of Type Strains, Phase III (KMG-III): the genomes of soil and plant-associated and newly described type strains.</title>
        <authorList>
            <person name="Whitman W."/>
        </authorList>
    </citation>
    <scope>NUCLEOTIDE SEQUENCE [LARGE SCALE GENOMIC DNA]</scope>
    <source>
        <strain evidence="1 2">CGMCC 4.7097</strain>
    </source>
</reference>
<proteinExistence type="predicted"/>